<feature type="region of interest" description="Disordered" evidence="1">
    <location>
        <begin position="73"/>
        <end position="93"/>
    </location>
</feature>
<keyword evidence="3" id="KW-1185">Reference proteome</keyword>
<organism evidence="2 3">
    <name type="scientific">Tsukamurella pulmonis</name>
    <dbReference type="NCBI Taxonomy" id="47312"/>
    <lineage>
        <taxon>Bacteria</taxon>
        <taxon>Bacillati</taxon>
        <taxon>Actinomycetota</taxon>
        <taxon>Actinomycetes</taxon>
        <taxon>Mycobacteriales</taxon>
        <taxon>Tsukamurellaceae</taxon>
        <taxon>Tsukamurella</taxon>
    </lineage>
</organism>
<dbReference type="EMBL" id="FNLF01000002">
    <property type="protein sequence ID" value="SDQ79044.1"/>
    <property type="molecule type" value="Genomic_DNA"/>
</dbReference>
<protein>
    <recommendedName>
        <fullName evidence="4">DUF1490 family protein</fullName>
    </recommendedName>
</protein>
<evidence type="ECO:0008006" key="4">
    <source>
        <dbReference type="Google" id="ProtNLM"/>
    </source>
</evidence>
<dbReference type="RefSeq" id="WP_068566334.1">
    <property type="nucleotide sequence ID" value="NZ_AP025457.1"/>
</dbReference>
<evidence type="ECO:0000313" key="2">
    <source>
        <dbReference type="EMBL" id="SDQ79044.1"/>
    </source>
</evidence>
<gene>
    <name evidence="2" type="ORF">SAMN04489765_1853</name>
</gene>
<dbReference type="AlphaFoldDB" id="A0A1H1DRC6"/>
<accession>A0A1H1DRC6</accession>
<reference evidence="3" key="1">
    <citation type="submission" date="2016-10" db="EMBL/GenBank/DDBJ databases">
        <authorList>
            <person name="Varghese N."/>
            <person name="Submissions S."/>
        </authorList>
    </citation>
    <scope>NUCLEOTIDE SEQUENCE [LARGE SCALE GENOMIC DNA]</scope>
    <source>
        <strain evidence="3">DSM 44142</strain>
    </source>
</reference>
<evidence type="ECO:0000313" key="3">
    <source>
        <dbReference type="Proteomes" id="UP000183053"/>
    </source>
</evidence>
<dbReference type="Pfam" id="PF07371">
    <property type="entry name" value="DUF1490"/>
    <property type="match status" value="1"/>
</dbReference>
<sequence>MAVQAVLLKAGSALVTGLVGAAAYEATKKALAKAPLRESAVAATALGLKGSRKAEEVAENVRLNAADILAEAKERVGEESTPPAAGAAHDHDH</sequence>
<dbReference type="OrthoDB" id="3579065at2"/>
<dbReference type="STRING" id="47312.SAMN04489765_1853"/>
<dbReference type="InterPro" id="IPR009963">
    <property type="entry name" value="DUF1490"/>
</dbReference>
<name>A0A1H1DRC6_9ACTN</name>
<evidence type="ECO:0000256" key="1">
    <source>
        <dbReference type="SAM" id="MobiDB-lite"/>
    </source>
</evidence>
<dbReference type="Proteomes" id="UP000183053">
    <property type="component" value="Unassembled WGS sequence"/>
</dbReference>
<proteinExistence type="predicted"/>